<protein>
    <submittedName>
        <fullName evidence="1">Rha family transcriptional regulator</fullName>
    </submittedName>
</protein>
<dbReference type="AlphaFoldDB" id="A0A7G9W604"/>
<dbReference type="EMBL" id="CP058559">
    <property type="protein sequence ID" value="QNO14116.1"/>
    <property type="molecule type" value="Genomic_DNA"/>
</dbReference>
<sequence>MKELIPKDQYGVFADARDIAWADSLFVANHFEKEHFHVLRDISKITDSNSGLSKDFIESNYELSYYKDSTGRKLPCYMMTRDGFTMLVMGYTGQKAMRFKEIYIKRFNAMEEFITTLVTTRKDFPLLTENIKLLHEKPKPYHFSNECDMINRIVTGMSAKQIRQKYGLEKGTSIRPYLTDDQVKMLETLQKVDIGLLLSVPDYEQRKRYLEWYKMKISDKPA</sequence>
<dbReference type="InterPro" id="IPR014054">
    <property type="entry name" value="Phage_regulatory_Rha"/>
</dbReference>
<keyword evidence="2" id="KW-1185">Reference proteome</keyword>
<dbReference type="NCBIfam" id="TIGR02681">
    <property type="entry name" value="phage_pRha"/>
    <property type="match status" value="1"/>
</dbReference>
<evidence type="ECO:0000313" key="1">
    <source>
        <dbReference type="EMBL" id="QNO14116.1"/>
    </source>
</evidence>
<dbReference type="RefSeq" id="WP_213167778.1">
    <property type="nucleotide sequence ID" value="NZ_CP058559.1"/>
</dbReference>
<accession>A0A7G9W604</accession>
<dbReference type="Pfam" id="PF09669">
    <property type="entry name" value="Phage_pRha"/>
    <property type="match status" value="1"/>
</dbReference>
<organism evidence="1 2">
    <name type="scientific">Alkalicella caledoniensis</name>
    <dbReference type="NCBI Taxonomy" id="2731377"/>
    <lineage>
        <taxon>Bacteria</taxon>
        <taxon>Bacillati</taxon>
        <taxon>Bacillota</taxon>
        <taxon>Clostridia</taxon>
        <taxon>Eubacteriales</taxon>
        <taxon>Proteinivoracaceae</taxon>
        <taxon>Alkalicella</taxon>
    </lineage>
</organism>
<gene>
    <name evidence="1" type="ORF">HYG86_04685</name>
</gene>
<dbReference type="Proteomes" id="UP000516160">
    <property type="component" value="Chromosome"/>
</dbReference>
<reference evidence="1 2" key="1">
    <citation type="submission" date="2020-07" db="EMBL/GenBank/DDBJ databases">
        <title>Alkalicella. sp. LB2 genome.</title>
        <authorList>
            <person name="Postec A."/>
            <person name="Quemeneur M."/>
        </authorList>
    </citation>
    <scope>NUCLEOTIDE SEQUENCE [LARGE SCALE GENOMIC DNA]</scope>
    <source>
        <strain evidence="1 2">LB2</strain>
    </source>
</reference>
<name>A0A7G9W604_ALKCA</name>
<dbReference type="KEGG" id="acae:HYG86_04685"/>
<proteinExistence type="predicted"/>
<evidence type="ECO:0000313" key="2">
    <source>
        <dbReference type="Proteomes" id="UP000516160"/>
    </source>
</evidence>